<dbReference type="AlphaFoldDB" id="A0A328UGU3"/>
<evidence type="ECO:0000256" key="5">
    <source>
        <dbReference type="ARBA" id="ARBA00022801"/>
    </source>
</evidence>
<evidence type="ECO:0000256" key="6">
    <source>
        <dbReference type="ARBA" id="ARBA00023295"/>
    </source>
</evidence>
<organism evidence="8 9">
    <name type="scientific">Hydrogeniiclostridium mannosilyticum</name>
    <dbReference type="NCBI Taxonomy" id="2764322"/>
    <lineage>
        <taxon>Bacteria</taxon>
        <taxon>Bacillati</taxon>
        <taxon>Bacillota</taxon>
        <taxon>Clostridia</taxon>
        <taxon>Eubacteriales</taxon>
        <taxon>Acutalibacteraceae</taxon>
        <taxon>Hydrogeniiclostridium</taxon>
    </lineage>
</organism>
<dbReference type="Proteomes" id="UP000249377">
    <property type="component" value="Unassembled WGS sequence"/>
</dbReference>
<sequence length="482" mass="55811">MTKNFEASFDSLRTYQCPDWFRNAKFGIWSHWGPQSVPMYGDWYARHMYVQGSDQYRYHVRHYGHPSTFGYKDICALWKAERFDPQALMSLYVKAGARYFVGQAMHHDNFFNYPSKLNRFNSMQVGPHKDICGMWKKAAEKHGLPFGLTEHLGASFFWWSTNKGADTWGPYKGVPYDGNDPAYQDFYHAKPSEAELQNWYTSNEKFREYWFAVMKELIDLYQPDLLYSDGGLPFSAIHEAAPSDPNYRLGLEAVSYLYNTSIKKHGENRAVYNQKDRRPEIYRIGVLDIEKSQLPDILPHPWQTDTCIGNWFYDVRQEFKRPTHIVEMLVDIISKNGTMLLNVLQKPDGSIDDETVWILEELASWFAVCSEGVYDTRPWRISSEGDTRAVIQGFTEQEADWTSSDYRFTCKGNTLYAFMMRAPVNRTAVIKSLLPTEQVQSVRLLGEGEIPFAQNFGTLTMKLPDAMPAKMVNCLAIELKHS</sequence>
<dbReference type="InterPro" id="IPR017853">
    <property type="entry name" value="GH"/>
</dbReference>
<feature type="domain" description="Glycoside hydrolase family 29 N-terminal" evidence="7">
    <location>
        <begin position="3"/>
        <end position="368"/>
    </location>
</feature>
<keyword evidence="9" id="KW-1185">Reference proteome</keyword>
<dbReference type="InterPro" id="IPR013780">
    <property type="entry name" value="Glyco_hydro_b"/>
</dbReference>
<name>A0A328UGU3_9FIRM</name>
<dbReference type="PANTHER" id="PTHR10030:SF37">
    <property type="entry name" value="ALPHA-L-FUCOSIDASE-RELATED"/>
    <property type="match status" value="1"/>
</dbReference>
<dbReference type="EC" id="3.2.1.51" evidence="3"/>
<keyword evidence="5" id="KW-0378">Hydrolase</keyword>
<dbReference type="EMBL" id="QLYR01000003">
    <property type="protein sequence ID" value="RAQ29194.1"/>
    <property type="molecule type" value="Genomic_DNA"/>
</dbReference>
<dbReference type="GO" id="GO:0006004">
    <property type="term" value="P:fucose metabolic process"/>
    <property type="evidence" value="ECO:0007669"/>
    <property type="project" value="InterPro"/>
</dbReference>
<dbReference type="GO" id="GO:0005764">
    <property type="term" value="C:lysosome"/>
    <property type="evidence" value="ECO:0007669"/>
    <property type="project" value="TreeGrafter"/>
</dbReference>
<dbReference type="Gene3D" id="2.60.40.1180">
    <property type="entry name" value="Golgi alpha-mannosidase II"/>
    <property type="match status" value="1"/>
</dbReference>
<gene>
    <name evidence="8" type="ORF">DPQ25_06810</name>
</gene>
<comment type="function">
    <text evidence="1">Alpha-L-fucosidase is responsible for hydrolyzing the alpha-1,6-linked fucose joined to the reducing-end N-acetylglucosamine of the carbohydrate moieties of glycoproteins.</text>
</comment>
<evidence type="ECO:0000256" key="4">
    <source>
        <dbReference type="ARBA" id="ARBA00022729"/>
    </source>
</evidence>
<keyword evidence="4" id="KW-0732">Signal</keyword>
<evidence type="ECO:0000313" key="8">
    <source>
        <dbReference type="EMBL" id="RAQ29194.1"/>
    </source>
</evidence>
<dbReference type="InterPro" id="IPR016286">
    <property type="entry name" value="FUC_metazoa-typ"/>
</dbReference>
<dbReference type="SUPFAM" id="SSF51445">
    <property type="entry name" value="(Trans)glycosidases"/>
    <property type="match status" value="1"/>
</dbReference>
<dbReference type="Pfam" id="PF01120">
    <property type="entry name" value="Alpha_L_fucos"/>
    <property type="match status" value="1"/>
</dbReference>
<evidence type="ECO:0000256" key="1">
    <source>
        <dbReference type="ARBA" id="ARBA00004071"/>
    </source>
</evidence>
<dbReference type="RefSeq" id="WP_112332425.1">
    <property type="nucleotide sequence ID" value="NZ_QLYR01000003.1"/>
</dbReference>
<reference evidence="8 9" key="1">
    <citation type="submission" date="2018-06" db="EMBL/GenBank/DDBJ databases">
        <title>Noncontiguous genome sequence of Ruminococcaceae bacterium ASD2818.</title>
        <authorList>
            <person name="Chaplin A.V."/>
            <person name="Sokolova S.R."/>
            <person name="Kochetkova T.O."/>
            <person name="Goltsov A.Y."/>
            <person name="Trofimov D.Y."/>
            <person name="Efimov B.A."/>
        </authorList>
    </citation>
    <scope>NUCLEOTIDE SEQUENCE [LARGE SCALE GENOMIC DNA]</scope>
    <source>
        <strain evidence="8 9">ASD2818</strain>
    </source>
</reference>
<proteinExistence type="inferred from homology"/>
<dbReference type="InterPro" id="IPR000933">
    <property type="entry name" value="Glyco_hydro_29"/>
</dbReference>
<protein>
    <recommendedName>
        <fullName evidence="3">alpha-L-fucosidase</fullName>
        <ecNumber evidence="3">3.2.1.51</ecNumber>
    </recommendedName>
</protein>
<keyword evidence="6" id="KW-0326">Glycosidase</keyword>
<dbReference type="GO" id="GO:0016139">
    <property type="term" value="P:glycoside catabolic process"/>
    <property type="evidence" value="ECO:0007669"/>
    <property type="project" value="TreeGrafter"/>
</dbReference>
<dbReference type="PIRSF" id="PIRSF001092">
    <property type="entry name" value="Alpha-L-fucosidase"/>
    <property type="match status" value="1"/>
</dbReference>
<evidence type="ECO:0000259" key="7">
    <source>
        <dbReference type="Pfam" id="PF01120"/>
    </source>
</evidence>
<evidence type="ECO:0000313" key="9">
    <source>
        <dbReference type="Proteomes" id="UP000249377"/>
    </source>
</evidence>
<dbReference type="Gene3D" id="3.20.20.80">
    <property type="entry name" value="Glycosidases"/>
    <property type="match status" value="1"/>
</dbReference>
<dbReference type="PANTHER" id="PTHR10030">
    <property type="entry name" value="ALPHA-L-FUCOSIDASE"/>
    <property type="match status" value="1"/>
</dbReference>
<dbReference type="GO" id="GO:0004560">
    <property type="term" value="F:alpha-L-fucosidase activity"/>
    <property type="evidence" value="ECO:0007669"/>
    <property type="project" value="InterPro"/>
</dbReference>
<evidence type="ECO:0000256" key="2">
    <source>
        <dbReference type="ARBA" id="ARBA00007951"/>
    </source>
</evidence>
<comment type="similarity">
    <text evidence="2">Belongs to the glycosyl hydrolase 29 family.</text>
</comment>
<evidence type="ECO:0000256" key="3">
    <source>
        <dbReference type="ARBA" id="ARBA00012662"/>
    </source>
</evidence>
<dbReference type="SMART" id="SM00812">
    <property type="entry name" value="Alpha_L_fucos"/>
    <property type="match status" value="1"/>
</dbReference>
<comment type="caution">
    <text evidence="8">The sequence shown here is derived from an EMBL/GenBank/DDBJ whole genome shotgun (WGS) entry which is preliminary data.</text>
</comment>
<accession>A0A328UGU3</accession>
<dbReference type="InterPro" id="IPR057739">
    <property type="entry name" value="Glyco_hydro_29_N"/>
</dbReference>